<reference evidence="3" key="1">
    <citation type="submission" date="2016-10" db="EMBL/GenBank/DDBJ databases">
        <authorList>
            <person name="Varghese N."/>
            <person name="Submissions S."/>
        </authorList>
    </citation>
    <scope>NUCLEOTIDE SEQUENCE [LARGE SCALE GENOMIC DNA]</scope>
    <source>
        <strain evidence="3">DSM 45459</strain>
    </source>
</reference>
<accession>A0A1H1GM98</accession>
<evidence type="ECO:0000256" key="1">
    <source>
        <dbReference type="SAM" id="Phobius"/>
    </source>
</evidence>
<dbReference type="EMBL" id="FNKO01000002">
    <property type="protein sequence ID" value="SDR14008.1"/>
    <property type="molecule type" value="Genomic_DNA"/>
</dbReference>
<proteinExistence type="predicted"/>
<dbReference type="AlphaFoldDB" id="A0A1H1GM98"/>
<dbReference type="STRING" id="995062.SAMN04489718_3724"/>
<dbReference type="Proteomes" id="UP000199301">
    <property type="component" value="Unassembled WGS sequence"/>
</dbReference>
<name>A0A1H1GM98_9ACTN</name>
<evidence type="ECO:0000313" key="2">
    <source>
        <dbReference type="EMBL" id="SDR14008.1"/>
    </source>
</evidence>
<evidence type="ECO:0000313" key="3">
    <source>
        <dbReference type="Proteomes" id="UP000199301"/>
    </source>
</evidence>
<protein>
    <submittedName>
        <fullName evidence="2">Uncharacterized protein</fullName>
    </submittedName>
</protein>
<feature type="transmembrane region" description="Helical" evidence="1">
    <location>
        <begin position="7"/>
        <end position="29"/>
    </location>
</feature>
<sequence length="30" mass="3337">MRYFLGDLLYVLFLPVAVMVIGAILVVVLV</sequence>
<keyword evidence="3" id="KW-1185">Reference proteome</keyword>
<keyword evidence="1" id="KW-1133">Transmembrane helix</keyword>
<keyword evidence="1" id="KW-0812">Transmembrane</keyword>
<keyword evidence="1" id="KW-0472">Membrane</keyword>
<gene>
    <name evidence="2" type="ORF">SAMN04489718_3724</name>
</gene>
<organism evidence="2 3">
    <name type="scientific">Actinopolyspora saharensis</name>
    <dbReference type="NCBI Taxonomy" id="995062"/>
    <lineage>
        <taxon>Bacteria</taxon>
        <taxon>Bacillati</taxon>
        <taxon>Actinomycetota</taxon>
        <taxon>Actinomycetes</taxon>
        <taxon>Actinopolysporales</taxon>
        <taxon>Actinopolysporaceae</taxon>
        <taxon>Actinopolyspora</taxon>
    </lineage>
</organism>